<feature type="coiled-coil region" evidence="5">
    <location>
        <begin position="180"/>
        <end position="214"/>
    </location>
</feature>
<evidence type="ECO:0000256" key="4">
    <source>
        <dbReference type="PROSITE-ProRule" id="PRU00175"/>
    </source>
</evidence>
<dbReference type="SUPFAM" id="SSF57850">
    <property type="entry name" value="RING/U-box"/>
    <property type="match status" value="1"/>
</dbReference>
<comment type="caution">
    <text evidence="8">The sequence shown here is derived from an EMBL/GenBank/DDBJ whole genome shotgun (WGS) entry which is preliminary data.</text>
</comment>
<keyword evidence="9" id="KW-1185">Reference proteome</keyword>
<dbReference type="GO" id="GO:0008270">
    <property type="term" value="F:zinc ion binding"/>
    <property type="evidence" value="ECO:0007669"/>
    <property type="project" value="UniProtKB-KW"/>
</dbReference>
<dbReference type="PROSITE" id="PS50089">
    <property type="entry name" value="ZF_RING_2"/>
    <property type="match status" value="1"/>
</dbReference>
<feature type="domain" description="RING-type" evidence="7">
    <location>
        <begin position="279"/>
        <end position="314"/>
    </location>
</feature>
<dbReference type="Gene3D" id="3.30.40.10">
    <property type="entry name" value="Zinc/RING finger domain, C3HC4 (zinc finger)"/>
    <property type="match status" value="1"/>
</dbReference>
<evidence type="ECO:0000256" key="6">
    <source>
        <dbReference type="SAM" id="MobiDB-lite"/>
    </source>
</evidence>
<reference evidence="8" key="2">
    <citation type="submission" date="2019-07" db="EMBL/GenBank/DDBJ databases">
        <authorList>
            <person name="Yang Y."/>
            <person name="Bocs S."/>
            <person name="Baudouin L."/>
        </authorList>
    </citation>
    <scope>NUCLEOTIDE SEQUENCE</scope>
    <source>
        <tissue evidence="8">Spear leaf of Hainan Tall coconut</tissue>
    </source>
</reference>
<dbReference type="AlphaFoldDB" id="A0A8K0IL52"/>
<organism evidence="8 9">
    <name type="scientific">Cocos nucifera</name>
    <name type="common">Coconut palm</name>
    <dbReference type="NCBI Taxonomy" id="13894"/>
    <lineage>
        <taxon>Eukaryota</taxon>
        <taxon>Viridiplantae</taxon>
        <taxon>Streptophyta</taxon>
        <taxon>Embryophyta</taxon>
        <taxon>Tracheophyta</taxon>
        <taxon>Spermatophyta</taxon>
        <taxon>Magnoliopsida</taxon>
        <taxon>Liliopsida</taxon>
        <taxon>Arecaceae</taxon>
        <taxon>Arecoideae</taxon>
        <taxon>Cocoseae</taxon>
        <taxon>Attaleinae</taxon>
        <taxon>Cocos</taxon>
    </lineage>
</organism>
<evidence type="ECO:0000256" key="2">
    <source>
        <dbReference type="ARBA" id="ARBA00022771"/>
    </source>
</evidence>
<keyword evidence="3" id="KW-0862">Zinc</keyword>
<dbReference type="PANTHER" id="PTHR42647:SF5">
    <property type="entry name" value="SBP (S-RIBONUCLEASE BINDING PROTEIN) FAMILY PROTEIN"/>
    <property type="match status" value="1"/>
</dbReference>
<dbReference type="EMBL" id="CM017880">
    <property type="protein sequence ID" value="KAG1360910.1"/>
    <property type="molecule type" value="Genomic_DNA"/>
</dbReference>
<feature type="region of interest" description="Disordered" evidence="6">
    <location>
        <begin position="45"/>
        <end position="81"/>
    </location>
</feature>
<evidence type="ECO:0000259" key="7">
    <source>
        <dbReference type="PROSITE" id="PS50089"/>
    </source>
</evidence>
<dbReference type="InterPro" id="IPR013083">
    <property type="entry name" value="Znf_RING/FYVE/PHD"/>
</dbReference>
<evidence type="ECO:0000256" key="5">
    <source>
        <dbReference type="SAM" id="Coils"/>
    </source>
</evidence>
<dbReference type="PANTHER" id="PTHR42647">
    <property type="entry name" value="SBP (S-RIBONUCLEASE BINDING PROTEIN) FAMILY PROTEIN"/>
    <property type="match status" value="1"/>
</dbReference>
<sequence>MAVQAQHPSNVLLLNRSEQERKGMEFSQAPTGFLDQSAVFFCNGASGNPRKRGREAAPIPMESPAQGNSIDLLSLQPPPAASLSPPTVVSLAQLQARPPPLVSTGLRLASEDQHQLQNNSQANPLLSSSLFPVLSDDLSLQLNQHQDEVDRFLRAHGEHLRRTLAEKRQRHCRVLLCVAEKVAARRLREKEAEVEQAVRRAAELEEWLAHLKAESLAWQAKALADQAAAVALHAQLQQAQAAAAAAAAAEEREGECRDSPAEDAESAHVDPDRAPPATCRSCRTALASVVVLPCRHLCLCADCSDAAPSCPICRCATTGSLHVVFS</sequence>
<gene>
    <name evidence="8" type="ORF">COCNU_09G003730</name>
</gene>
<dbReference type="Pfam" id="PF13920">
    <property type="entry name" value="zf-C3HC4_3"/>
    <property type="match status" value="1"/>
</dbReference>
<dbReference type="CDD" id="cd16649">
    <property type="entry name" value="mRING-HC-C3HC5_CGRF1-like"/>
    <property type="match status" value="1"/>
</dbReference>
<evidence type="ECO:0000256" key="3">
    <source>
        <dbReference type="ARBA" id="ARBA00022833"/>
    </source>
</evidence>
<dbReference type="InterPro" id="IPR001841">
    <property type="entry name" value="Znf_RING"/>
</dbReference>
<dbReference type="OrthoDB" id="1711136at2759"/>
<evidence type="ECO:0000313" key="8">
    <source>
        <dbReference type="EMBL" id="KAG1360910.1"/>
    </source>
</evidence>
<keyword evidence="1" id="KW-0479">Metal-binding</keyword>
<accession>A0A8K0IL52</accession>
<evidence type="ECO:0000256" key="1">
    <source>
        <dbReference type="ARBA" id="ARBA00022723"/>
    </source>
</evidence>
<reference evidence="8" key="1">
    <citation type="journal article" date="2017" name="Gigascience">
        <title>The genome draft of coconut (Cocos nucifera).</title>
        <authorList>
            <person name="Xiao Y."/>
            <person name="Xu P."/>
            <person name="Fan H."/>
            <person name="Baudouin L."/>
            <person name="Xia W."/>
            <person name="Bocs S."/>
            <person name="Xu J."/>
            <person name="Li Q."/>
            <person name="Guo A."/>
            <person name="Zhou L."/>
            <person name="Li J."/>
            <person name="Wu Y."/>
            <person name="Ma Z."/>
            <person name="Armero A."/>
            <person name="Issali A.E."/>
            <person name="Liu N."/>
            <person name="Peng M."/>
            <person name="Yang Y."/>
        </authorList>
    </citation>
    <scope>NUCLEOTIDE SEQUENCE</scope>
    <source>
        <tissue evidence="8">Spear leaf of Hainan Tall coconut</tissue>
    </source>
</reference>
<keyword evidence="2 4" id="KW-0863">Zinc-finger</keyword>
<dbReference type="PIRSF" id="PIRSF036836">
    <property type="entry name" value="RNase_bind_SBP1"/>
    <property type="match status" value="1"/>
</dbReference>
<dbReference type="GO" id="GO:0004842">
    <property type="term" value="F:ubiquitin-protein transferase activity"/>
    <property type="evidence" value="ECO:0007669"/>
    <property type="project" value="TreeGrafter"/>
</dbReference>
<feature type="region of interest" description="Disordered" evidence="6">
    <location>
        <begin position="252"/>
        <end position="275"/>
    </location>
</feature>
<feature type="compositionally biased region" description="Basic and acidic residues" evidence="6">
    <location>
        <begin position="252"/>
        <end position="273"/>
    </location>
</feature>
<name>A0A8K0IL52_COCNU</name>
<dbReference type="Proteomes" id="UP000797356">
    <property type="component" value="Chromosome 9"/>
</dbReference>
<proteinExistence type="predicted"/>
<evidence type="ECO:0000313" key="9">
    <source>
        <dbReference type="Proteomes" id="UP000797356"/>
    </source>
</evidence>
<protein>
    <submittedName>
        <fullName evidence="8">BOI-related E3 ubiquitin-protein ligase 1</fullName>
    </submittedName>
</protein>
<keyword evidence="5" id="KW-0175">Coiled coil</keyword>